<evidence type="ECO:0000313" key="1">
    <source>
        <dbReference type="EMBL" id="GGJ65044.1"/>
    </source>
</evidence>
<sequence length="270" mass="29308">MPISSTATSLSLPAASDSVEHHSSIDRLPIYWLENTDLGVYLYREYAAKNMTGEPIGDSISYLLNEKSVNPEWYTHLKPSSEVGVSMNKENVITLDLPAKVFSAKLDRGLSERSIQQLVFTSTAAASNAGLFIGTLPPKVKILVDGQANATVFGDLRLADSYERDASFMAPIWIIDPQFGATNKAGQIKFSGRTADFTDGVYYSLESKDKTGKLTVLTAAEAIEASSIKQDGSFSFTTQLGVGSYKLTFWGQENGSTKKIASVSSEFTIK</sequence>
<dbReference type="GeneID" id="303304843"/>
<organism evidence="1 2">
    <name type="scientific">Glutamicibacter ardleyensis</name>
    <dbReference type="NCBI Taxonomy" id="225894"/>
    <lineage>
        <taxon>Bacteria</taxon>
        <taxon>Bacillati</taxon>
        <taxon>Actinomycetota</taxon>
        <taxon>Actinomycetes</taxon>
        <taxon>Micrococcales</taxon>
        <taxon>Micrococcaceae</taxon>
        <taxon>Glutamicibacter</taxon>
    </lineage>
</organism>
<accession>A0ABQ2DQ31</accession>
<dbReference type="Proteomes" id="UP000606115">
    <property type="component" value="Unassembled WGS sequence"/>
</dbReference>
<protein>
    <recommendedName>
        <fullName evidence="3">GerMN domain-containing protein</fullName>
    </recommendedName>
</protein>
<evidence type="ECO:0008006" key="3">
    <source>
        <dbReference type="Google" id="ProtNLM"/>
    </source>
</evidence>
<dbReference type="RefSeq" id="WP_188686018.1">
    <property type="nucleotide sequence ID" value="NZ_BMKX01000006.1"/>
</dbReference>
<keyword evidence="2" id="KW-1185">Reference proteome</keyword>
<evidence type="ECO:0000313" key="2">
    <source>
        <dbReference type="Proteomes" id="UP000606115"/>
    </source>
</evidence>
<reference evidence="2" key="1">
    <citation type="journal article" date="2019" name="Int. J. Syst. Evol. Microbiol.">
        <title>The Global Catalogue of Microorganisms (GCM) 10K type strain sequencing project: providing services to taxonomists for standard genome sequencing and annotation.</title>
        <authorList>
            <consortium name="The Broad Institute Genomics Platform"/>
            <consortium name="The Broad Institute Genome Sequencing Center for Infectious Disease"/>
            <person name="Wu L."/>
            <person name="Ma J."/>
        </authorList>
    </citation>
    <scope>NUCLEOTIDE SEQUENCE [LARGE SCALE GENOMIC DNA]</scope>
    <source>
        <strain evidence="2">CGMCC 1.3685</strain>
    </source>
</reference>
<dbReference type="EMBL" id="BMKX01000006">
    <property type="protein sequence ID" value="GGJ65044.1"/>
    <property type="molecule type" value="Genomic_DNA"/>
</dbReference>
<name>A0ABQ2DQ31_9MICC</name>
<proteinExistence type="predicted"/>
<comment type="caution">
    <text evidence="1">The sequence shown here is derived from an EMBL/GenBank/DDBJ whole genome shotgun (WGS) entry which is preliminary data.</text>
</comment>
<gene>
    <name evidence="1" type="ORF">GCM10007173_24910</name>
</gene>